<evidence type="ECO:0000313" key="9">
    <source>
        <dbReference type="RefSeq" id="XP_046588672.1"/>
    </source>
</evidence>
<feature type="compositionally biased region" description="Polar residues" evidence="3">
    <location>
        <begin position="1131"/>
        <end position="1140"/>
    </location>
</feature>
<reference evidence="9" key="1">
    <citation type="submission" date="2025-08" db="UniProtKB">
        <authorList>
            <consortium name="RefSeq"/>
        </authorList>
    </citation>
    <scope>IDENTIFICATION</scope>
    <source>
        <tissue evidence="9">Thorax and Abdomen</tissue>
    </source>
</reference>
<dbReference type="InterPro" id="IPR013098">
    <property type="entry name" value="Ig_I-set"/>
</dbReference>
<evidence type="ECO:0000256" key="1">
    <source>
        <dbReference type="ARBA" id="ARBA00022737"/>
    </source>
</evidence>
<dbReference type="SMART" id="SM00409">
    <property type="entry name" value="IG"/>
    <property type="match status" value="3"/>
</dbReference>
<keyword evidence="4" id="KW-0812">Transmembrane</keyword>
<evidence type="ECO:0000256" key="2">
    <source>
        <dbReference type="ARBA" id="ARBA00023157"/>
    </source>
</evidence>
<keyword evidence="5" id="KW-0732">Signal</keyword>
<keyword evidence="2" id="KW-1015">Disulfide bond</keyword>
<feature type="region of interest" description="Disordered" evidence="3">
    <location>
        <begin position="1122"/>
        <end position="1141"/>
    </location>
</feature>
<evidence type="ECO:0000256" key="3">
    <source>
        <dbReference type="SAM" id="MobiDB-lite"/>
    </source>
</evidence>
<keyword evidence="4" id="KW-1133">Transmembrane helix</keyword>
<feature type="domain" description="Fibronectin type-III" evidence="7">
    <location>
        <begin position="460"/>
        <end position="555"/>
    </location>
</feature>
<accession>A0ABM3FKW3</accession>
<keyword evidence="1" id="KW-0677">Repeat</keyword>
<proteinExistence type="predicted"/>
<dbReference type="PROSITE" id="PS50835">
    <property type="entry name" value="IG_LIKE"/>
    <property type="match status" value="3"/>
</dbReference>
<evidence type="ECO:0000313" key="8">
    <source>
        <dbReference type="Proteomes" id="UP000829291"/>
    </source>
</evidence>
<dbReference type="SUPFAM" id="SSF48726">
    <property type="entry name" value="Immunoglobulin"/>
    <property type="match status" value="3"/>
</dbReference>
<feature type="domain" description="Fibronectin type-III" evidence="7">
    <location>
        <begin position="780"/>
        <end position="873"/>
    </location>
</feature>
<feature type="domain" description="Fibronectin type-III" evidence="7">
    <location>
        <begin position="877"/>
        <end position="973"/>
    </location>
</feature>
<dbReference type="PROSITE" id="PS50853">
    <property type="entry name" value="FN3"/>
    <property type="match status" value="4"/>
</dbReference>
<dbReference type="InterPro" id="IPR036179">
    <property type="entry name" value="Ig-like_dom_sf"/>
</dbReference>
<feature type="domain" description="Ig-like" evidence="6">
    <location>
        <begin position="361"/>
        <end position="452"/>
    </location>
</feature>
<feature type="transmembrane region" description="Helical" evidence="4">
    <location>
        <begin position="996"/>
        <end position="1018"/>
    </location>
</feature>
<dbReference type="CDD" id="cd00063">
    <property type="entry name" value="FN3"/>
    <property type="match status" value="4"/>
</dbReference>
<dbReference type="InterPro" id="IPR003599">
    <property type="entry name" value="Ig_sub"/>
</dbReference>
<keyword evidence="8" id="KW-1185">Reference proteome</keyword>
<feature type="domain" description="Fibronectin type-III" evidence="7">
    <location>
        <begin position="572"/>
        <end position="668"/>
    </location>
</feature>
<keyword evidence="4" id="KW-0472">Membrane</keyword>
<feature type="domain" description="Ig-like" evidence="6">
    <location>
        <begin position="267"/>
        <end position="354"/>
    </location>
</feature>
<organism evidence="8 9">
    <name type="scientific">Neodiprion lecontei</name>
    <name type="common">Redheaded pine sawfly</name>
    <dbReference type="NCBI Taxonomy" id="441921"/>
    <lineage>
        <taxon>Eukaryota</taxon>
        <taxon>Metazoa</taxon>
        <taxon>Ecdysozoa</taxon>
        <taxon>Arthropoda</taxon>
        <taxon>Hexapoda</taxon>
        <taxon>Insecta</taxon>
        <taxon>Pterygota</taxon>
        <taxon>Neoptera</taxon>
        <taxon>Endopterygota</taxon>
        <taxon>Hymenoptera</taxon>
        <taxon>Tenthredinoidea</taxon>
        <taxon>Diprionidae</taxon>
        <taxon>Diprioninae</taxon>
        <taxon>Neodiprion</taxon>
    </lineage>
</organism>
<feature type="domain" description="Ig-like" evidence="6">
    <location>
        <begin position="148"/>
        <end position="249"/>
    </location>
</feature>
<name>A0ABM3FKW3_NEOLC</name>
<gene>
    <name evidence="9" type="primary">LOC107220560</name>
</gene>
<dbReference type="Pfam" id="PF07679">
    <property type="entry name" value="I-set"/>
    <property type="match status" value="3"/>
</dbReference>
<dbReference type="InterPro" id="IPR003598">
    <property type="entry name" value="Ig_sub2"/>
</dbReference>
<dbReference type="PANTHER" id="PTHR44170">
    <property type="entry name" value="PROTEIN SIDEKICK"/>
    <property type="match status" value="1"/>
</dbReference>
<evidence type="ECO:0000256" key="5">
    <source>
        <dbReference type="SAM" id="SignalP"/>
    </source>
</evidence>
<dbReference type="SMART" id="SM00408">
    <property type="entry name" value="IGc2"/>
    <property type="match status" value="3"/>
</dbReference>
<dbReference type="InterPro" id="IPR007110">
    <property type="entry name" value="Ig-like_dom"/>
</dbReference>
<evidence type="ECO:0000256" key="4">
    <source>
        <dbReference type="SAM" id="Phobius"/>
    </source>
</evidence>
<dbReference type="InterPro" id="IPR003961">
    <property type="entry name" value="FN3_dom"/>
</dbReference>
<dbReference type="SMART" id="SM00060">
    <property type="entry name" value="FN3"/>
    <property type="match status" value="5"/>
</dbReference>
<dbReference type="Pfam" id="PF00041">
    <property type="entry name" value="fn3"/>
    <property type="match status" value="3"/>
</dbReference>
<protein>
    <submittedName>
        <fullName evidence="9">Protogenin B isoform X1</fullName>
    </submittedName>
</protein>
<dbReference type="InterPro" id="IPR036116">
    <property type="entry name" value="FN3_sf"/>
</dbReference>
<dbReference type="PANTHER" id="PTHR44170:SF59">
    <property type="entry name" value="PROTOGENIN-LIKE"/>
    <property type="match status" value="1"/>
</dbReference>
<feature type="chain" id="PRO_5045192422" evidence="5">
    <location>
        <begin position="16"/>
        <end position="1189"/>
    </location>
</feature>
<dbReference type="RefSeq" id="XP_046588672.1">
    <property type="nucleotide sequence ID" value="XM_046732716.1"/>
</dbReference>
<sequence>MAARVFLLSILLTEALRTASFEGVKGVSISHGGLNVSKPEILELERNERLGVMVEEEPNGSIVVGRRGAILNCSIGNNQNVSWLRNGLAAPPCGLVRCKLRNGSLHFLKMTRKSKGQESHNSSSDRIQALESYRCVTKNAAGSLRSSPAFLQIADLSREFDESPQDLIVHEGEVARFSCYISSIPFPPNITWQHNGQFLPYVRGKKYFLVSPGVLYISATNLSDAGSYRCVVNNKFLKKTRKSKEAQLHVIPKIQEKRSDVPIILFPQISSSYKLIAGSDLTLVCAASGFPTLVTWTFVSQFPDGAGYKEPRVLLNSTGSVAALMLEELTIADAGIYDCSVKNSNVTLQTQNITIDVLIPPTFIMKPINQVQPSGRTARFECQAEGRPTPQIYWLKDSVNITMNPREKTFVSNNNKVGLVISSTVPSDAGIYQCVAVNVAGEIWAAGRLQVTKSPQRPPIPTSLHCHALSPDIIHLSWKIPQTMPFPNVDSYFTVHYALAEPGSREDIALPEPNSTVVDVKSLMPFTNYTMYVRTWNTYGSSEQSASVNCATAASGMGTNDARLNFSNKFVPIAAPMTKVKVISPTKLEVSWAPLNKTEARGFILEYKLQWRLQHHPSSRVLHLPSAVNQYTLTNLVPGKSYEIRVLARTEQGWPNVSDSQLGWTNALMPSTNSSKLPPTDLLNLNVANINSSTVKLSWNMNGETQGWPDDFDLWQLYYQNVVGKNLTTTYLPKNCTEYILTDLEADASYDIGLCMISSGKLLECFQMYLDSKRLIEDHTLTNLEGVPVSSTAINVTWSAAPFHIDYCYEVCYNTFHPTIPEPLQCFNTTNMTMTVRHLKPFTIYQFKVRILYNTSERVGLYSKDMECRTNQDIPGTVREIKWFLSNITEVGITWKPPSKTNGVIRNYTIFYTTDPFATPLKYWANITVPGANTTAKLPRLIPSTRYFVEVRAATDAGYGKSSDRIIFHTGDVPKNSTDPLYGGSPSPTLGTDQSFGIIVGVSISTCFIVICLSSIYFRKKWENTQSPQESLQSLKDRGILRNGNGRCAERNTIGGNQHACTASTMNDIELTTLCPPSPKSANSHIDTKGGCSNGIVECCMKDSLLTVWNMNDDSKDLDITINPQFDRKGSTSSHQQPQQDLDRTRITMLNSAAASSCSSLNNNFECLENLLSLQQVPSTSVPVVAPNG</sequence>
<dbReference type="Gene3D" id="2.60.40.10">
    <property type="entry name" value="Immunoglobulins"/>
    <property type="match status" value="9"/>
</dbReference>
<dbReference type="SUPFAM" id="SSF49265">
    <property type="entry name" value="Fibronectin type III"/>
    <property type="match status" value="3"/>
</dbReference>
<evidence type="ECO:0000259" key="7">
    <source>
        <dbReference type="PROSITE" id="PS50853"/>
    </source>
</evidence>
<dbReference type="InterPro" id="IPR013783">
    <property type="entry name" value="Ig-like_fold"/>
</dbReference>
<evidence type="ECO:0000259" key="6">
    <source>
        <dbReference type="PROSITE" id="PS50835"/>
    </source>
</evidence>
<feature type="signal peptide" evidence="5">
    <location>
        <begin position="1"/>
        <end position="15"/>
    </location>
</feature>
<dbReference type="Proteomes" id="UP000829291">
    <property type="component" value="Chromosome 1"/>
</dbReference>
<dbReference type="GeneID" id="107220560"/>